<organism evidence="5 6">
    <name type="scientific">Paraburkholderia agricolaris</name>
    <dbReference type="NCBI Taxonomy" id="2152888"/>
    <lineage>
        <taxon>Bacteria</taxon>
        <taxon>Pseudomonadati</taxon>
        <taxon>Pseudomonadota</taxon>
        <taxon>Betaproteobacteria</taxon>
        <taxon>Burkholderiales</taxon>
        <taxon>Burkholderiaceae</taxon>
        <taxon>Paraburkholderia</taxon>
    </lineage>
</organism>
<dbReference type="PANTHER" id="PTHR44688">
    <property type="entry name" value="DNA-BINDING TRANSCRIPTIONAL ACTIVATOR DEVR_DOSR"/>
    <property type="match status" value="1"/>
</dbReference>
<dbReference type="Pfam" id="PF00196">
    <property type="entry name" value="GerE"/>
    <property type="match status" value="1"/>
</dbReference>
<keyword evidence="3" id="KW-0804">Transcription</keyword>
<proteinExistence type="predicted"/>
<evidence type="ECO:0000313" key="6">
    <source>
        <dbReference type="Proteomes" id="UP001629249"/>
    </source>
</evidence>
<dbReference type="Proteomes" id="UP001629249">
    <property type="component" value="Unassembled WGS sequence"/>
</dbReference>
<dbReference type="RefSeq" id="WP_408334205.1">
    <property type="nucleotide sequence ID" value="NZ_JAQQFH010000042.1"/>
</dbReference>
<evidence type="ECO:0000256" key="2">
    <source>
        <dbReference type="ARBA" id="ARBA00023125"/>
    </source>
</evidence>
<dbReference type="Gene3D" id="1.10.10.10">
    <property type="entry name" value="Winged helix-like DNA-binding domain superfamily/Winged helix DNA-binding domain"/>
    <property type="match status" value="1"/>
</dbReference>
<dbReference type="PROSITE" id="PS50043">
    <property type="entry name" value="HTH_LUXR_2"/>
    <property type="match status" value="1"/>
</dbReference>
<name>A0ABW8ZY52_9BURK</name>
<dbReference type="SUPFAM" id="SSF46894">
    <property type="entry name" value="C-terminal effector domain of the bipartite response regulators"/>
    <property type="match status" value="1"/>
</dbReference>
<protein>
    <submittedName>
        <fullName evidence="5">Helix-turn-helix transcriptional regulator</fullName>
    </submittedName>
</protein>
<keyword evidence="6" id="KW-1185">Reference proteome</keyword>
<evidence type="ECO:0000256" key="1">
    <source>
        <dbReference type="ARBA" id="ARBA00023015"/>
    </source>
</evidence>
<keyword evidence="2" id="KW-0238">DNA-binding</keyword>
<dbReference type="PROSITE" id="PS00622">
    <property type="entry name" value="HTH_LUXR_1"/>
    <property type="match status" value="1"/>
</dbReference>
<sequence>MDVRTIDIHQEPASSCVSVAIDLIGRMGEPGYARQLTDSLSQVVRFAHLCILSFSRLTPPDLLGTGSTLSPACAEDTAYIYLDGHYNADPTGQLRAANVDSGRQLYIQRQRAEDIANADYRMSCYEKPGIVDRLSLFQHFGPDNWIAVNLYRDSSQGHFDSSEYARLITVAPIVTASADKHRQLVTSNPHVPANGLLEYDAVAPTIEQRLATIGPMLSAREFEVCSRILLGLSAKEIARQLGIAPNTVAEHRKNAYAKLAVRNHKQLFARFSL</sequence>
<dbReference type="CDD" id="cd06170">
    <property type="entry name" value="LuxR_C_like"/>
    <property type="match status" value="1"/>
</dbReference>
<keyword evidence="1" id="KW-0805">Transcription regulation</keyword>
<evidence type="ECO:0000256" key="3">
    <source>
        <dbReference type="ARBA" id="ARBA00023163"/>
    </source>
</evidence>
<dbReference type="PRINTS" id="PR00038">
    <property type="entry name" value="HTHLUXR"/>
</dbReference>
<comment type="caution">
    <text evidence="5">The sequence shown here is derived from an EMBL/GenBank/DDBJ whole genome shotgun (WGS) entry which is preliminary data.</text>
</comment>
<gene>
    <name evidence="5" type="ORF">PQR66_34545</name>
</gene>
<dbReference type="InterPro" id="IPR000792">
    <property type="entry name" value="Tscrpt_reg_LuxR_C"/>
</dbReference>
<feature type="domain" description="HTH luxR-type" evidence="4">
    <location>
        <begin position="210"/>
        <end position="273"/>
    </location>
</feature>
<accession>A0ABW8ZY52</accession>
<dbReference type="SMART" id="SM00421">
    <property type="entry name" value="HTH_LUXR"/>
    <property type="match status" value="1"/>
</dbReference>
<dbReference type="InterPro" id="IPR036388">
    <property type="entry name" value="WH-like_DNA-bd_sf"/>
</dbReference>
<evidence type="ECO:0000313" key="5">
    <source>
        <dbReference type="EMBL" id="MFL9888187.1"/>
    </source>
</evidence>
<evidence type="ECO:0000259" key="4">
    <source>
        <dbReference type="PROSITE" id="PS50043"/>
    </source>
</evidence>
<dbReference type="EMBL" id="JAQQFN010000036">
    <property type="protein sequence ID" value="MFL9888187.1"/>
    <property type="molecule type" value="Genomic_DNA"/>
</dbReference>
<dbReference type="InterPro" id="IPR016032">
    <property type="entry name" value="Sig_transdc_resp-reg_C-effctor"/>
</dbReference>
<dbReference type="PANTHER" id="PTHR44688:SF16">
    <property type="entry name" value="DNA-BINDING TRANSCRIPTIONAL ACTIVATOR DEVR_DOSR"/>
    <property type="match status" value="1"/>
</dbReference>
<reference evidence="5 6" key="1">
    <citation type="journal article" date="2024" name="Chem. Sci.">
        <title>Discovery of megapolipeptins by genome mining of a Burkholderiales bacteria collection.</title>
        <authorList>
            <person name="Paulo B.S."/>
            <person name="Recchia M.J.J."/>
            <person name="Lee S."/>
            <person name="Fergusson C.H."/>
            <person name="Romanowski S.B."/>
            <person name="Hernandez A."/>
            <person name="Krull N."/>
            <person name="Liu D.Y."/>
            <person name="Cavanagh H."/>
            <person name="Bos A."/>
            <person name="Gray C.A."/>
            <person name="Murphy B.T."/>
            <person name="Linington R.G."/>
            <person name="Eustaquio A.S."/>
        </authorList>
    </citation>
    <scope>NUCLEOTIDE SEQUENCE [LARGE SCALE GENOMIC DNA]</scope>
    <source>
        <strain evidence="5 6">RL16-012-BIC-B</strain>
    </source>
</reference>